<reference evidence="4" key="2">
    <citation type="submission" date="2025-08" db="UniProtKB">
        <authorList>
            <consortium name="Ensembl"/>
        </authorList>
    </citation>
    <scope>IDENTIFICATION</scope>
    <source>
        <strain evidence="4">Brown Norway</strain>
    </source>
</reference>
<dbReference type="Ensembl" id="ENSRNOT00000126051.1">
    <property type="protein sequence ID" value="ENSRNOP00000109716.1"/>
    <property type="gene ID" value="ENSRNOG00000084634.1"/>
</dbReference>
<dbReference type="PANTHER" id="PTHR24413">
    <property type="entry name" value="SPECKLE-TYPE POZ PROTEIN"/>
    <property type="match status" value="1"/>
</dbReference>
<evidence type="ECO:0000313" key="4">
    <source>
        <dbReference type="Ensembl" id="ENSRNOP00000109716.1"/>
    </source>
</evidence>
<dbReference type="InterPro" id="IPR008974">
    <property type="entry name" value="TRAF-like"/>
</dbReference>
<reference evidence="4" key="3">
    <citation type="submission" date="2025-09" db="UniProtKB">
        <authorList>
            <consortium name="Ensembl"/>
        </authorList>
    </citation>
    <scope>IDENTIFICATION</scope>
    <source>
        <strain evidence="4">Brown Norway</strain>
    </source>
</reference>
<accession>A0ABK0LUB7</accession>
<dbReference type="SUPFAM" id="SSF49599">
    <property type="entry name" value="TRAF domain-like"/>
    <property type="match status" value="1"/>
</dbReference>
<evidence type="ECO:0008006" key="6">
    <source>
        <dbReference type="Google" id="ProtNLM"/>
    </source>
</evidence>
<dbReference type="SUPFAM" id="SSF54695">
    <property type="entry name" value="POZ domain"/>
    <property type="match status" value="1"/>
</dbReference>
<dbReference type="PROSITE" id="PS50144">
    <property type="entry name" value="MATH"/>
    <property type="match status" value="1"/>
</dbReference>
<dbReference type="InterPro" id="IPR002083">
    <property type="entry name" value="MATH/TRAF_dom"/>
</dbReference>
<evidence type="ECO:0000259" key="2">
    <source>
        <dbReference type="PROSITE" id="PS50097"/>
    </source>
</evidence>
<dbReference type="Pfam" id="PF22486">
    <property type="entry name" value="MATH_2"/>
    <property type="match status" value="1"/>
</dbReference>
<feature type="domain" description="BTB" evidence="2">
    <location>
        <begin position="202"/>
        <end position="264"/>
    </location>
</feature>
<comment type="similarity">
    <text evidence="1">Belongs to the Tdpoz family.</text>
</comment>
<organism evidence="4 5">
    <name type="scientific">Rattus norvegicus</name>
    <name type="common">Rat</name>
    <dbReference type="NCBI Taxonomy" id="10116"/>
    <lineage>
        <taxon>Eukaryota</taxon>
        <taxon>Metazoa</taxon>
        <taxon>Chordata</taxon>
        <taxon>Craniata</taxon>
        <taxon>Vertebrata</taxon>
        <taxon>Euteleostomi</taxon>
        <taxon>Mammalia</taxon>
        <taxon>Eutheria</taxon>
        <taxon>Euarchontoglires</taxon>
        <taxon>Glires</taxon>
        <taxon>Rodentia</taxon>
        <taxon>Myomorpha</taxon>
        <taxon>Muroidea</taxon>
        <taxon>Muridae</taxon>
        <taxon>Murinae</taxon>
        <taxon>Rattus</taxon>
    </lineage>
</organism>
<gene>
    <name evidence="4" type="primary">Tdpoz2l4</name>
</gene>
<dbReference type="GeneTree" id="ENSGT00940000154376"/>
<feature type="domain" description="MATH" evidence="3">
    <location>
        <begin position="33"/>
        <end position="163"/>
    </location>
</feature>
<dbReference type="PROSITE" id="PS50097">
    <property type="entry name" value="BTB"/>
    <property type="match status" value="1"/>
</dbReference>
<evidence type="ECO:0000256" key="1">
    <source>
        <dbReference type="ARBA" id="ARBA00010846"/>
    </source>
</evidence>
<dbReference type="InterPro" id="IPR000210">
    <property type="entry name" value="BTB/POZ_dom"/>
</dbReference>
<sequence length="378" mass="42920">MKSKGSNLTSKVPPEDMTGDLEICGYTHISVQKFCYNWTISNFSFCMDGIQESITSPVFSLEANEEVQWCLTIYPNGVDEESKDYLSVCLGLHSCPKSPVLAKFQCWITNAQGEKHQITEIRNVIRFLPNEQWALRKFILRDFLLSHRHWLLPEDQLILCCKVSIVGPSLSRPGHSMRPEIKDPTQMLADDVGELWENSLFTDCSLVVAGQEFRAHKAILAARSPVFRAMFEHEMLESLTNRIEIHDIHLQVFKEMMAFIYTGKAPHLHSHSMATGLLAAADKYDLQDLKVICEDSLCRNLSVKNAVPTLILADLHSTEHLKSMAMDFIILHASEVSETLEWKSMVESHPHLVEEAFCTLASVHCFSLEPSLIRQNVF</sequence>
<dbReference type="Gene3D" id="6.20.250.50">
    <property type="match status" value="1"/>
</dbReference>
<dbReference type="Pfam" id="PF00651">
    <property type="entry name" value="BTB"/>
    <property type="match status" value="1"/>
</dbReference>
<dbReference type="Gene3D" id="6.10.250.3030">
    <property type="match status" value="1"/>
</dbReference>
<reference evidence="4" key="1">
    <citation type="submission" date="2024-01" db="EMBL/GenBank/DDBJ databases">
        <title>GRCr8: a new rat reference genome assembly contstructed from accurate long reads and long range scaffolding.</title>
        <authorList>
            <person name="Doris P.A."/>
            <person name="Kalbfleisch T."/>
            <person name="Li K."/>
            <person name="Howe K."/>
            <person name="Wood J."/>
        </authorList>
    </citation>
    <scope>NUCLEOTIDE SEQUENCE [LARGE SCALE GENOMIC DNA]</scope>
    <source>
        <strain evidence="4">Brown Norway</strain>
    </source>
</reference>
<dbReference type="InterPro" id="IPR011333">
    <property type="entry name" value="SKP1/BTB/POZ_sf"/>
</dbReference>
<dbReference type="Gene3D" id="3.30.710.10">
    <property type="entry name" value="Potassium Channel Kv1.1, Chain A"/>
    <property type="match status" value="1"/>
</dbReference>
<evidence type="ECO:0000313" key="5">
    <source>
        <dbReference type="Proteomes" id="UP000002494"/>
    </source>
</evidence>
<evidence type="ECO:0000259" key="3">
    <source>
        <dbReference type="PROSITE" id="PS50144"/>
    </source>
</evidence>
<dbReference type="Proteomes" id="UP000002494">
    <property type="component" value="Chromosome 2"/>
</dbReference>
<dbReference type="Gene3D" id="2.60.210.10">
    <property type="entry name" value="Apoptosis, Tumor Necrosis Factor Receptor Associated Protein 2, Chain A"/>
    <property type="match status" value="1"/>
</dbReference>
<protein>
    <recommendedName>
        <fullName evidence="6">TDPOZ2</fullName>
    </recommendedName>
</protein>
<dbReference type="SMART" id="SM00225">
    <property type="entry name" value="BTB"/>
    <property type="match status" value="1"/>
</dbReference>
<proteinExistence type="inferred from homology"/>
<name>A0ABK0LUB7_RAT</name>
<keyword evidence="5" id="KW-1185">Reference proteome</keyword>